<feature type="region of interest" description="Disordered" evidence="5">
    <location>
        <begin position="1478"/>
        <end position="1550"/>
    </location>
</feature>
<gene>
    <name evidence="11" type="ORF">D9Q98_001143</name>
</gene>
<dbReference type="Pfam" id="PF18129">
    <property type="entry name" value="SH3_12"/>
    <property type="match status" value="1"/>
</dbReference>
<evidence type="ECO:0000313" key="11">
    <source>
        <dbReference type="EMBL" id="KAI3438723.1"/>
    </source>
</evidence>
<name>A0A9D4TZR2_CHLVU</name>
<dbReference type="Proteomes" id="UP001055712">
    <property type="component" value="Unassembled WGS sequence"/>
</dbReference>
<dbReference type="Gene3D" id="2.170.260.40">
    <property type="match status" value="1"/>
</dbReference>
<feature type="region of interest" description="Disordered" evidence="5">
    <location>
        <begin position="1634"/>
        <end position="1653"/>
    </location>
</feature>
<evidence type="ECO:0000256" key="4">
    <source>
        <dbReference type="ARBA" id="ARBA00038299"/>
    </source>
</evidence>
<keyword evidence="2" id="KW-0378">Hydrolase</keyword>
<feature type="domain" description="Exoribonuclease Xrn1 D2/D3" evidence="10">
    <location>
        <begin position="994"/>
        <end position="1130"/>
    </location>
</feature>
<feature type="domain" description="Xrn1 helical" evidence="7">
    <location>
        <begin position="316"/>
        <end position="696"/>
    </location>
</feature>
<feature type="compositionally biased region" description="Low complexity" evidence="5">
    <location>
        <begin position="1582"/>
        <end position="1614"/>
    </location>
</feature>
<dbReference type="OrthoDB" id="372487at2759"/>
<dbReference type="Pfam" id="PF18332">
    <property type="entry name" value="XRN1_D1"/>
    <property type="match status" value="1"/>
</dbReference>
<dbReference type="Pfam" id="PF17846">
    <property type="entry name" value="XRN_M"/>
    <property type="match status" value="1"/>
</dbReference>
<feature type="compositionally biased region" description="Pro residues" evidence="5">
    <location>
        <begin position="1570"/>
        <end position="1581"/>
    </location>
</feature>
<evidence type="ECO:0000259" key="6">
    <source>
        <dbReference type="Pfam" id="PF03159"/>
    </source>
</evidence>
<feature type="region of interest" description="Disordered" evidence="5">
    <location>
        <begin position="1269"/>
        <end position="1313"/>
    </location>
</feature>
<dbReference type="InterPro" id="IPR041385">
    <property type="entry name" value="SH3_12"/>
</dbReference>
<dbReference type="InterPro" id="IPR041106">
    <property type="entry name" value="XRN1_D2_D3"/>
</dbReference>
<feature type="region of interest" description="Disordered" evidence="5">
    <location>
        <begin position="1566"/>
        <end position="1625"/>
    </location>
</feature>
<dbReference type="Pfam" id="PF03159">
    <property type="entry name" value="XRN_N"/>
    <property type="match status" value="1"/>
</dbReference>
<evidence type="ECO:0000256" key="3">
    <source>
        <dbReference type="ARBA" id="ARBA00022839"/>
    </source>
</evidence>
<dbReference type="GO" id="GO:0000956">
    <property type="term" value="P:nuclear-transcribed mRNA catabolic process"/>
    <property type="evidence" value="ECO:0007669"/>
    <property type="project" value="TreeGrafter"/>
</dbReference>
<feature type="compositionally biased region" description="Low complexity" evidence="5">
    <location>
        <begin position="1406"/>
        <end position="1417"/>
    </location>
</feature>
<feature type="compositionally biased region" description="Pro residues" evidence="5">
    <location>
        <begin position="1694"/>
        <end position="1707"/>
    </location>
</feature>
<evidence type="ECO:0000259" key="9">
    <source>
        <dbReference type="Pfam" id="PF18332"/>
    </source>
</evidence>
<evidence type="ECO:0000313" key="12">
    <source>
        <dbReference type="Proteomes" id="UP001055712"/>
    </source>
</evidence>
<dbReference type="CDD" id="cd18673">
    <property type="entry name" value="PIN_XRN1-2-like"/>
    <property type="match status" value="1"/>
</dbReference>
<dbReference type="Gene3D" id="3.40.50.12390">
    <property type="match status" value="2"/>
</dbReference>
<dbReference type="GO" id="GO:0004534">
    <property type="term" value="F:5'-3' RNA exonuclease activity"/>
    <property type="evidence" value="ECO:0007669"/>
    <property type="project" value="TreeGrafter"/>
</dbReference>
<proteinExistence type="inferred from homology"/>
<comment type="similarity">
    <text evidence="4">Belongs to the 5'-3' exonuclease family.</text>
</comment>
<keyword evidence="1" id="KW-0540">Nuclease</keyword>
<evidence type="ECO:0000259" key="10">
    <source>
        <dbReference type="Pfam" id="PF18334"/>
    </source>
</evidence>
<feature type="domain" description="5'-3' exoribonuclease 1 D1" evidence="9">
    <location>
        <begin position="731"/>
        <end position="915"/>
    </location>
</feature>
<feature type="region of interest" description="Disordered" evidence="5">
    <location>
        <begin position="404"/>
        <end position="423"/>
    </location>
</feature>
<dbReference type="GO" id="GO:0005634">
    <property type="term" value="C:nucleus"/>
    <property type="evidence" value="ECO:0007669"/>
    <property type="project" value="TreeGrafter"/>
</dbReference>
<dbReference type="GO" id="GO:0003723">
    <property type="term" value="F:RNA binding"/>
    <property type="evidence" value="ECO:0007669"/>
    <property type="project" value="TreeGrafter"/>
</dbReference>
<dbReference type="PANTHER" id="PTHR12341">
    <property type="entry name" value="5'-&gt;3' EXORIBONUCLEASE"/>
    <property type="match status" value="1"/>
</dbReference>
<keyword evidence="3" id="KW-0269">Exonuclease</keyword>
<accession>A0A9D4TZR2</accession>
<reference evidence="11" key="1">
    <citation type="journal article" date="2019" name="Plant J.">
        <title>Chlorella vulgaris genome assembly and annotation reveals the molecular basis for metabolic acclimation to high light conditions.</title>
        <authorList>
            <person name="Cecchin M."/>
            <person name="Marcolungo L."/>
            <person name="Rossato M."/>
            <person name="Girolomoni L."/>
            <person name="Cosentino E."/>
            <person name="Cuine S."/>
            <person name="Li-Beisson Y."/>
            <person name="Delledonne M."/>
            <person name="Ballottari M."/>
        </authorList>
    </citation>
    <scope>NUCLEOTIDE SEQUENCE</scope>
    <source>
        <strain evidence="11">211/11P</strain>
    </source>
</reference>
<dbReference type="Gene3D" id="2.30.30.750">
    <property type="match status" value="1"/>
</dbReference>
<feature type="domain" description="Xrn1 N-terminal" evidence="6">
    <location>
        <begin position="1"/>
        <end position="225"/>
    </location>
</feature>
<dbReference type="EMBL" id="SIDB01000001">
    <property type="protein sequence ID" value="KAI3438723.1"/>
    <property type="molecule type" value="Genomic_DNA"/>
</dbReference>
<dbReference type="InterPro" id="IPR047007">
    <property type="entry name" value="XRN1_D1_sf"/>
</dbReference>
<evidence type="ECO:0000259" key="8">
    <source>
        <dbReference type="Pfam" id="PF18129"/>
    </source>
</evidence>
<dbReference type="InterPro" id="IPR040992">
    <property type="entry name" value="XRN1_D1"/>
</dbReference>
<dbReference type="Pfam" id="PF18334">
    <property type="entry name" value="XRN1_D2_D3"/>
    <property type="match status" value="1"/>
</dbReference>
<comment type="caution">
    <text evidence="11">The sequence shown here is derived from an EMBL/GenBank/DDBJ whole genome shotgun (WGS) entry which is preliminary data.</text>
</comment>
<feature type="region of interest" description="Disordered" evidence="5">
    <location>
        <begin position="1376"/>
        <end position="1417"/>
    </location>
</feature>
<dbReference type="InterPro" id="IPR047008">
    <property type="entry name" value="XRN1_SH3_sf"/>
</dbReference>
<dbReference type="PANTHER" id="PTHR12341:SF7">
    <property type="entry name" value="5'-3' EXORIBONUCLEASE 1"/>
    <property type="match status" value="1"/>
</dbReference>
<dbReference type="InterPro" id="IPR041412">
    <property type="entry name" value="Xrn1_helical"/>
</dbReference>
<evidence type="ECO:0000256" key="1">
    <source>
        <dbReference type="ARBA" id="ARBA00022722"/>
    </source>
</evidence>
<feature type="compositionally biased region" description="Low complexity" evidence="5">
    <location>
        <begin position="1279"/>
        <end position="1313"/>
    </location>
</feature>
<feature type="region of interest" description="Disordered" evidence="5">
    <location>
        <begin position="1687"/>
        <end position="1711"/>
    </location>
</feature>
<feature type="compositionally biased region" description="Pro residues" evidence="5">
    <location>
        <begin position="1501"/>
        <end position="1528"/>
    </location>
</feature>
<protein>
    <submittedName>
        <fullName evidence="11">Uncharacterized protein</fullName>
    </submittedName>
</protein>
<evidence type="ECO:0000256" key="5">
    <source>
        <dbReference type="SAM" id="MobiDB-lite"/>
    </source>
</evidence>
<reference evidence="11" key="2">
    <citation type="submission" date="2020-11" db="EMBL/GenBank/DDBJ databases">
        <authorList>
            <person name="Cecchin M."/>
            <person name="Marcolungo L."/>
            <person name="Rossato M."/>
            <person name="Girolomoni L."/>
            <person name="Cosentino E."/>
            <person name="Cuine S."/>
            <person name="Li-Beisson Y."/>
            <person name="Delledonne M."/>
            <person name="Ballottari M."/>
        </authorList>
    </citation>
    <scope>NUCLEOTIDE SEQUENCE</scope>
    <source>
        <strain evidence="11">211/11P</strain>
        <tissue evidence="11">Whole cell</tissue>
    </source>
</reference>
<feature type="compositionally biased region" description="Low complexity" evidence="5">
    <location>
        <begin position="1533"/>
        <end position="1550"/>
    </location>
</feature>
<evidence type="ECO:0000256" key="2">
    <source>
        <dbReference type="ARBA" id="ARBA00022801"/>
    </source>
</evidence>
<organism evidence="11 12">
    <name type="scientific">Chlorella vulgaris</name>
    <name type="common">Green alga</name>
    <dbReference type="NCBI Taxonomy" id="3077"/>
    <lineage>
        <taxon>Eukaryota</taxon>
        <taxon>Viridiplantae</taxon>
        <taxon>Chlorophyta</taxon>
        <taxon>core chlorophytes</taxon>
        <taxon>Trebouxiophyceae</taxon>
        <taxon>Chlorellales</taxon>
        <taxon>Chlorellaceae</taxon>
        <taxon>Chlorella clade</taxon>
        <taxon>Chlorella</taxon>
    </lineage>
</organism>
<keyword evidence="12" id="KW-1185">Reference proteome</keyword>
<feature type="domain" description="5'-3' exoribonuclease 1 SH3-like" evidence="8">
    <location>
        <begin position="1195"/>
        <end position="1259"/>
    </location>
</feature>
<dbReference type="InterPro" id="IPR027073">
    <property type="entry name" value="5_3_exoribonuclease"/>
</dbReference>
<feature type="compositionally biased region" description="Pro residues" evidence="5">
    <location>
        <begin position="1393"/>
        <end position="1405"/>
    </location>
</feature>
<dbReference type="InterPro" id="IPR004859">
    <property type="entry name" value="Xrn1_N"/>
</dbReference>
<sequence>MGIPKFYRWLSERYPLINQPGGATVVPIIDNLYLDMNGIIHNCTHGNNPDVRLTEDEMVVRIFGYLDKLFHIVKPQKLLFMAIDGCAPRAKMNQQRSRRFKSAREAQEAIDAAAARGDPMPDADSRFDSNCITPGTPFMARLGAHIRFFIRRKMQEDPAWQQPTIIFSGHDVPGEGEHKIMEYIRWQKRRPEYAPNTRHCLYGLDADLIMLSLVTHEPHFCLLREVVSFTGGNRGQPAREVLDNPCQEHFVLLQIGLLRDYFDAEFKTALAGRIPPAPDKAGTAMTTAAANGAAGAVSAGAGAGPASAPAGAAFHYDLERVVDDFVLFCMLVGNDFLPPLPTVDINEGSLDSMFELYKELLPEMGGYLTHAGELHRGRLQLFMARLAAAEADVLHARAEDTEAFESKRGGRGGGGGGAPAWASGRVEAKRSVEEQQRVRGELDEDDAFALDMARLALQAEGHELELLAVVEGEVEEGAEGVQAISAAPTMMSAEARALFLQGDKSSGLAAWKSRYYREKLQAGGEAERRAVVESYIQGLHWVLEYYYRGVASWNWYYPFHYAPMASDLVQLGSIGVEFSLGKPFLPYEQLLAVQPASSFRLLPAPYQPLMQDPSSPIRDFYPTDFRIDMEGKRADWEGVVLIPFLDEQRLLAAAGSVAPDRLSAEERQRNTLGDILIFTHAPGAASETDFCATTMPSQYASVTAASSRATLQAAPPPLPAGERGFEPRFVPGTRTGGGGPPGFPSLYTIKTSAELRRIGVNVFGMPSRKESIILQLKPLHQQLGGQRLGAQQVAGALLGQRCWVKWPYLQEAVVEAVSDAGCKVCRGAGGGPPLAQQHDAAAATEWQQERHRLQQEYLNKQGVDCTEVTLVVHVRPCEGLVRQVDGTIEKRFAKKEVLYPVELVVRRNPAPDPRFQPETAAASLAAYDLKPGARALFLGRSHYGCLATVLPDASTGLTRKGKQLVAGGGGGTGPFRISLQPGPSNMATIAQSARRVLGNVNVQYAPSGQVSRRLGVSHRVLGRLTGNVWVQAGEERRDRVDVGLLVKNGAKALYVPDYARPFMEGGDVKGWAYSEALVRVLDDYRRRFPWLWAALETDGVDLTLDLLLPNQPKEQQLEQLAALQKWLKGLPLARRPLVKLNAVIAPEAAVKMLQAALPPRAKEQPPIELENVAATLLLPPTEKGGVAAALAGGVFDIGDRVACIGGSGSPAFGTRGTVVGVIDEAVEVVFDCEVAGGSDLYGRCSGNCGMLLPASDMLNLSKPAAVKAEGESAPRVVRSTPSAASTADGASAAEPAAAPRTAQQRPSPAAALHAATAALSGMAPAAAVAPRPYAATAQATARRGADVNGFSNGNAVLVPAKQQPKLPDQLTKGFGMGRGRGKGLPTGLVGPPASAPGAPPAPPPAAEDTAAAAGSTAGAGATPAATAAAAAAAAASNAAGALLSQLRRTPPSSPALPLVQPAAAVSPPGAALLQHLQRGGGSGMKAGVPPPPHLSQHFGGAPPPHLPPPHLPPPPHFMAGGLPPPPLPHHQHMMAPPLSPSRAAPPLATAGSGQALLAQLKSPSKVGMVAPPPSPAVPLPPGAAAQPGAPALPSGSALLQRLKKQQPGQAAPESAPAPAPAPAPGAQLLSMMQQQAVVAAAPPPQPAPAPAGAEGGAALLHRLQSGPAAAVPEAQSPSAGDLSMLWQTLQQQHGPPPTGHPPPPPLPTALLPQQPAVTAPLAAATLPPVSDPAPELRAAPAVPAVPAPSDLWQLLNNAKKA</sequence>
<evidence type="ECO:0000259" key="7">
    <source>
        <dbReference type="Pfam" id="PF17846"/>
    </source>
</evidence>
<dbReference type="Gene3D" id="1.25.40.1050">
    <property type="match status" value="1"/>
</dbReference>